<dbReference type="InterPro" id="IPR004839">
    <property type="entry name" value="Aminotransferase_I/II_large"/>
</dbReference>
<dbReference type="InterPro" id="IPR051326">
    <property type="entry name" value="Kynurenine-oxoglutarate_AT"/>
</dbReference>
<evidence type="ECO:0000313" key="9">
    <source>
        <dbReference type="Proteomes" id="UP000584867"/>
    </source>
</evidence>
<keyword evidence="5" id="KW-0663">Pyridoxal phosphate</keyword>
<comment type="similarity">
    <text evidence="2 6">Belongs to the class-I pyridoxal-phosphate-dependent aminotransferase family.</text>
</comment>
<proteinExistence type="inferred from homology"/>
<organism evidence="8 9">
    <name type="scientific">Granulicella mallensis</name>
    <dbReference type="NCBI Taxonomy" id="940614"/>
    <lineage>
        <taxon>Bacteria</taxon>
        <taxon>Pseudomonadati</taxon>
        <taxon>Acidobacteriota</taxon>
        <taxon>Terriglobia</taxon>
        <taxon>Terriglobales</taxon>
        <taxon>Acidobacteriaceae</taxon>
        <taxon>Granulicella</taxon>
    </lineage>
</organism>
<dbReference type="EC" id="2.6.1.-" evidence="6"/>
<evidence type="ECO:0000256" key="6">
    <source>
        <dbReference type="RuleBase" id="RU000481"/>
    </source>
</evidence>
<sequence length="399" mass="43139">MITAPTTSTNLYLSDLAPNSTQSEIRAMTVACSAVDGINLAQGVCDTDPPHPVVEAAIAAIRSGHNIYTRLDGIAPLRETIAQKFATFNGLSVDPDREVLVTSGATGALHAALLALLNPGDECLVLEPFYGYHVSTLRSQRVIPVIVPLDAPDWRLDLDRLRAAITPHTRAIILNSPSNPSGKVFTQSELEALAEFCIEHDLFVFTDEMYEYFLYDGARHISLATLPGMAERTVTISGFSKTFSVTGWRLGYLAADARWLPSIGYFHDLTYVCAPSPLQHGAAAGLLALPASFYEEMAVEYQAKRDAICAALTRAGLTPSIPTGAYYVLADATRIPGADAKQKARRLLSDTGIAAVAGSAFFGSNADGTNRGENLLRFCFAKKEEELEEACRRLDSYRS</sequence>
<accession>A0A7W7ZV28</accession>
<evidence type="ECO:0000256" key="3">
    <source>
        <dbReference type="ARBA" id="ARBA00022576"/>
    </source>
</evidence>
<protein>
    <recommendedName>
        <fullName evidence="6">Aminotransferase</fullName>
        <ecNumber evidence="6">2.6.1.-</ecNumber>
    </recommendedName>
</protein>
<dbReference type="Pfam" id="PF00155">
    <property type="entry name" value="Aminotran_1_2"/>
    <property type="match status" value="1"/>
</dbReference>
<dbReference type="SUPFAM" id="SSF53383">
    <property type="entry name" value="PLP-dependent transferases"/>
    <property type="match status" value="1"/>
</dbReference>
<evidence type="ECO:0000259" key="7">
    <source>
        <dbReference type="Pfam" id="PF00155"/>
    </source>
</evidence>
<evidence type="ECO:0000313" key="8">
    <source>
        <dbReference type="EMBL" id="MBB5066714.1"/>
    </source>
</evidence>
<evidence type="ECO:0000256" key="5">
    <source>
        <dbReference type="ARBA" id="ARBA00022898"/>
    </source>
</evidence>
<dbReference type="GO" id="GO:0005737">
    <property type="term" value="C:cytoplasm"/>
    <property type="evidence" value="ECO:0007669"/>
    <property type="project" value="TreeGrafter"/>
</dbReference>
<dbReference type="FunFam" id="3.40.640.10:FF:000033">
    <property type="entry name" value="Aspartate aminotransferase"/>
    <property type="match status" value="1"/>
</dbReference>
<dbReference type="PROSITE" id="PS00105">
    <property type="entry name" value="AA_TRANSFER_CLASS_1"/>
    <property type="match status" value="1"/>
</dbReference>
<comment type="cofactor">
    <cofactor evidence="1 6">
        <name>pyridoxal 5'-phosphate</name>
        <dbReference type="ChEBI" id="CHEBI:597326"/>
    </cofactor>
</comment>
<dbReference type="InterPro" id="IPR015421">
    <property type="entry name" value="PyrdxlP-dep_Trfase_major"/>
</dbReference>
<dbReference type="InterPro" id="IPR004838">
    <property type="entry name" value="NHTrfase_class1_PyrdxlP-BS"/>
</dbReference>
<keyword evidence="4 6" id="KW-0808">Transferase</keyword>
<dbReference type="GO" id="GO:0030170">
    <property type="term" value="F:pyridoxal phosphate binding"/>
    <property type="evidence" value="ECO:0007669"/>
    <property type="project" value="InterPro"/>
</dbReference>
<dbReference type="InterPro" id="IPR015424">
    <property type="entry name" value="PyrdxlP-dep_Trfase"/>
</dbReference>
<name>A0A7W7ZV28_9BACT</name>
<dbReference type="EMBL" id="JACHIO010000033">
    <property type="protein sequence ID" value="MBB5066714.1"/>
    <property type="molecule type" value="Genomic_DNA"/>
</dbReference>
<dbReference type="GO" id="GO:0016212">
    <property type="term" value="F:kynurenine-oxoglutarate transaminase activity"/>
    <property type="evidence" value="ECO:0007669"/>
    <property type="project" value="TreeGrafter"/>
</dbReference>
<gene>
    <name evidence="8" type="ORF">HDF15_005098</name>
</gene>
<feature type="domain" description="Aminotransferase class I/classII large" evidence="7">
    <location>
        <begin position="36"/>
        <end position="394"/>
    </location>
</feature>
<dbReference type="CDD" id="cd00609">
    <property type="entry name" value="AAT_like"/>
    <property type="match status" value="1"/>
</dbReference>
<dbReference type="Proteomes" id="UP000584867">
    <property type="component" value="Unassembled WGS sequence"/>
</dbReference>
<dbReference type="InterPro" id="IPR015422">
    <property type="entry name" value="PyrdxlP-dep_Trfase_small"/>
</dbReference>
<dbReference type="AlphaFoldDB" id="A0A7W7ZV28"/>
<evidence type="ECO:0000256" key="4">
    <source>
        <dbReference type="ARBA" id="ARBA00022679"/>
    </source>
</evidence>
<dbReference type="PANTHER" id="PTHR43807">
    <property type="entry name" value="FI04487P"/>
    <property type="match status" value="1"/>
</dbReference>
<comment type="caution">
    <text evidence="8">The sequence shown here is derived from an EMBL/GenBank/DDBJ whole genome shotgun (WGS) entry which is preliminary data.</text>
</comment>
<evidence type="ECO:0000256" key="2">
    <source>
        <dbReference type="ARBA" id="ARBA00007441"/>
    </source>
</evidence>
<evidence type="ECO:0000256" key="1">
    <source>
        <dbReference type="ARBA" id="ARBA00001933"/>
    </source>
</evidence>
<dbReference type="Gene3D" id="3.40.640.10">
    <property type="entry name" value="Type I PLP-dependent aspartate aminotransferase-like (Major domain)"/>
    <property type="match status" value="1"/>
</dbReference>
<keyword evidence="3 6" id="KW-0032">Aminotransferase</keyword>
<dbReference type="Gene3D" id="3.90.1150.10">
    <property type="entry name" value="Aspartate Aminotransferase, domain 1"/>
    <property type="match status" value="1"/>
</dbReference>
<dbReference type="RefSeq" id="WP_184260756.1">
    <property type="nucleotide sequence ID" value="NZ_JACHIO010000033.1"/>
</dbReference>
<dbReference type="PANTHER" id="PTHR43807:SF20">
    <property type="entry name" value="FI04487P"/>
    <property type="match status" value="1"/>
</dbReference>
<reference evidence="8 9" key="1">
    <citation type="submission" date="2020-08" db="EMBL/GenBank/DDBJ databases">
        <title>Genomic Encyclopedia of Type Strains, Phase IV (KMG-V): Genome sequencing to study the core and pangenomes of soil and plant-associated prokaryotes.</title>
        <authorList>
            <person name="Whitman W."/>
        </authorList>
    </citation>
    <scope>NUCLEOTIDE SEQUENCE [LARGE SCALE GENOMIC DNA]</scope>
    <source>
        <strain evidence="8 9">X5P3</strain>
    </source>
</reference>